<dbReference type="AlphaFoldDB" id="A0A0B0NDI1"/>
<proteinExistence type="predicted"/>
<evidence type="ECO:0000313" key="2">
    <source>
        <dbReference type="Proteomes" id="UP000032142"/>
    </source>
</evidence>
<dbReference type="EMBL" id="KN394499">
    <property type="protein sequence ID" value="KHG10737.1"/>
    <property type="molecule type" value="Genomic_DNA"/>
</dbReference>
<accession>A0A0B0NDI1</accession>
<dbReference type="Proteomes" id="UP000032142">
    <property type="component" value="Unassembled WGS sequence"/>
</dbReference>
<sequence>MYIPGPSCNNFILILIVDIPIEPLEIRISYTWESCTQGAIYVHQLACSNKLSIKM</sequence>
<reference evidence="2" key="1">
    <citation type="submission" date="2014-09" db="EMBL/GenBank/DDBJ databases">
        <authorList>
            <person name="Mudge J."/>
            <person name="Ramaraj T."/>
            <person name="Lindquist I.E."/>
            <person name="Bharti A.K."/>
            <person name="Sundararajan A."/>
            <person name="Cameron C.T."/>
            <person name="Woodward J.E."/>
            <person name="May G.D."/>
            <person name="Brubaker C."/>
            <person name="Broadhvest J."/>
            <person name="Wilkins T.A."/>
        </authorList>
    </citation>
    <scope>NUCLEOTIDE SEQUENCE</scope>
    <source>
        <strain evidence="2">cv. AKA8401</strain>
    </source>
</reference>
<evidence type="ECO:0000313" key="1">
    <source>
        <dbReference type="EMBL" id="KHG10737.1"/>
    </source>
</evidence>
<keyword evidence="2" id="KW-1185">Reference proteome</keyword>
<name>A0A0B0NDI1_GOSAR</name>
<gene>
    <name evidence="1" type="ORF">F383_16124</name>
</gene>
<organism evidence="1 2">
    <name type="scientific">Gossypium arboreum</name>
    <name type="common">Tree cotton</name>
    <name type="synonym">Gossypium nanking</name>
    <dbReference type="NCBI Taxonomy" id="29729"/>
    <lineage>
        <taxon>Eukaryota</taxon>
        <taxon>Viridiplantae</taxon>
        <taxon>Streptophyta</taxon>
        <taxon>Embryophyta</taxon>
        <taxon>Tracheophyta</taxon>
        <taxon>Spermatophyta</taxon>
        <taxon>Magnoliopsida</taxon>
        <taxon>eudicotyledons</taxon>
        <taxon>Gunneridae</taxon>
        <taxon>Pentapetalae</taxon>
        <taxon>rosids</taxon>
        <taxon>malvids</taxon>
        <taxon>Malvales</taxon>
        <taxon>Malvaceae</taxon>
        <taxon>Malvoideae</taxon>
        <taxon>Gossypium</taxon>
    </lineage>
</organism>
<protein>
    <submittedName>
        <fullName evidence="1">Alpha-mannosidase G</fullName>
    </submittedName>
</protein>